<dbReference type="Pfam" id="PF08281">
    <property type="entry name" value="Sigma70_r4_2"/>
    <property type="match status" value="1"/>
</dbReference>
<dbReference type="SUPFAM" id="SSF88659">
    <property type="entry name" value="Sigma3 and sigma4 domains of RNA polymerase sigma factors"/>
    <property type="match status" value="1"/>
</dbReference>
<evidence type="ECO:0000256" key="2">
    <source>
        <dbReference type="ARBA" id="ARBA00023015"/>
    </source>
</evidence>
<dbReference type="InterPro" id="IPR013325">
    <property type="entry name" value="RNA_pol_sigma_r2"/>
</dbReference>
<evidence type="ECO:0000256" key="4">
    <source>
        <dbReference type="ARBA" id="ARBA00023125"/>
    </source>
</evidence>
<dbReference type="Pfam" id="PF04542">
    <property type="entry name" value="Sigma70_r2"/>
    <property type="match status" value="1"/>
</dbReference>
<dbReference type="PANTHER" id="PTHR43133">
    <property type="entry name" value="RNA POLYMERASE ECF-TYPE SIGMA FACTO"/>
    <property type="match status" value="1"/>
</dbReference>
<dbReference type="InterPro" id="IPR036388">
    <property type="entry name" value="WH-like_DNA-bd_sf"/>
</dbReference>
<feature type="domain" description="RNA polymerase sigma factor 70 region 4 type 2" evidence="7">
    <location>
        <begin position="129"/>
        <end position="177"/>
    </location>
</feature>
<dbReference type="InterPro" id="IPR039425">
    <property type="entry name" value="RNA_pol_sigma-70-like"/>
</dbReference>
<dbReference type="Gene3D" id="1.10.10.10">
    <property type="entry name" value="Winged helix-like DNA-binding domain superfamily/Winged helix DNA-binding domain"/>
    <property type="match status" value="1"/>
</dbReference>
<evidence type="ECO:0000256" key="1">
    <source>
        <dbReference type="ARBA" id="ARBA00010641"/>
    </source>
</evidence>
<accession>A0A2S8F8U7</accession>
<dbReference type="InterPro" id="IPR014284">
    <property type="entry name" value="RNA_pol_sigma-70_dom"/>
</dbReference>
<proteinExistence type="inferred from homology"/>
<keyword evidence="4" id="KW-0238">DNA-binding</keyword>
<evidence type="ECO:0000256" key="5">
    <source>
        <dbReference type="ARBA" id="ARBA00023163"/>
    </source>
</evidence>
<gene>
    <name evidence="8" type="ORF">C5Y83_28675</name>
</gene>
<dbReference type="Proteomes" id="UP000238322">
    <property type="component" value="Unassembled WGS sequence"/>
</dbReference>
<protein>
    <submittedName>
        <fullName evidence="8">Sigma-70 family RNA polymerase sigma factor</fullName>
    </submittedName>
</protein>
<evidence type="ECO:0000259" key="7">
    <source>
        <dbReference type="Pfam" id="PF08281"/>
    </source>
</evidence>
<evidence type="ECO:0000313" key="9">
    <source>
        <dbReference type="Proteomes" id="UP000238322"/>
    </source>
</evidence>
<name>A0A2S8F8U7_9BACT</name>
<feature type="domain" description="RNA polymerase sigma-70 region 2" evidence="6">
    <location>
        <begin position="39"/>
        <end position="99"/>
    </location>
</feature>
<sequence>MFPGWHLLHKPHRSSNLSDSPRQQPGRPAGIARELAQLLDRYSGPLVLYARQLCSDPEDAVQIAFVKLAGQQPIPKDRAAWLYRVVRNEALMQSRGDRRRRDREQVFAETRSLWFEPESPASLDGAAAAEALKRLPQSQREIVVARIWGGLAFREIAQLLDMSQSSAHRAYQQAIENLQKALNEPCPNSTNQPT</sequence>
<dbReference type="SUPFAM" id="SSF88946">
    <property type="entry name" value="Sigma2 domain of RNA polymerase sigma factors"/>
    <property type="match status" value="1"/>
</dbReference>
<keyword evidence="3" id="KW-0731">Sigma factor</keyword>
<dbReference type="GO" id="GO:0003677">
    <property type="term" value="F:DNA binding"/>
    <property type="evidence" value="ECO:0007669"/>
    <property type="project" value="UniProtKB-KW"/>
</dbReference>
<comment type="similarity">
    <text evidence="1">Belongs to the sigma-70 factor family. ECF subfamily.</text>
</comment>
<dbReference type="InterPro" id="IPR013249">
    <property type="entry name" value="RNA_pol_sigma70_r4_t2"/>
</dbReference>
<evidence type="ECO:0000256" key="3">
    <source>
        <dbReference type="ARBA" id="ARBA00023082"/>
    </source>
</evidence>
<dbReference type="GO" id="GO:0016987">
    <property type="term" value="F:sigma factor activity"/>
    <property type="evidence" value="ECO:0007669"/>
    <property type="project" value="UniProtKB-KW"/>
</dbReference>
<dbReference type="PANTHER" id="PTHR43133:SF8">
    <property type="entry name" value="RNA POLYMERASE SIGMA FACTOR HI_1459-RELATED"/>
    <property type="match status" value="1"/>
</dbReference>
<dbReference type="InterPro" id="IPR007627">
    <property type="entry name" value="RNA_pol_sigma70_r2"/>
</dbReference>
<dbReference type="GO" id="GO:0006352">
    <property type="term" value="P:DNA-templated transcription initiation"/>
    <property type="evidence" value="ECO:0007669"/>
    <property type="project" value="InterPro"/>
</dbReference>
<keyword evidence="5" id="KW-0804">Transcription</keyword>
<dbReference type="Gene3D" id="1.10.1740.10">
    <property type="match status" value="1"/>
</dbReference>
<dbReference type="AlphaFoldDB" id="A0A2S8F8U7"/>
<dbReference type="InterPro" id="IPR013324">
    <property type="entry name" value="RNA_pol_sigma_r3/r4-like"/>
</dbReference>
<organism evidence="8 9">
    <name type="scientific">Blastopirellula marina</name>
    <dbReference type="NCBI Taxonomy" id="124"/>
    <lineage>
        <taxon>Bacteria</taxon>
        <taxon>Pseudomonadati</taxon>
        <taxon>Planctomycetota</taxon>
        <taxon>Planctomycetia</taxon>
        <taxon>Pirellulales</taxon>
        <taxon>Pirellulaceae</taxon>
        <taxon>Blastopirellula</taxon>
    </lineage>
</organism>
<reference evidence="8 9" key="1">
    <citation type="submission" date="2018-02" db="EMBL/GenBank/DDBJ databases">
        <title>Comparative genomes isolates from brazilian mangrove.</title>
        <authorList>
            <person name="Araujo J.E."/>
            <person name="Taketani R.G."/>
            <person name="Silva M.C.P."/>
            <person name="Loureco M.V."/>
            <person name="Andreote F.D."/>
        </authorList>
    </citation>
    <scope>NUCLEOTIDE SEQUENCE [LARGE SCALE GENOMIC DNA]</scope>
    <source>
        <strain evidence="8 9">Hex-1 MGV</strain>
    </source>
</reference>
<evidence type="ECO:0000259" key="6">
    <source>
        <dbReference type="Pfam" id="PF04542"/>
    </source>
</evidence>
<dbReference type="EMBL" id="PUHY01000016">
    <property type="protein sequence ID" value="PQO28579.1"/>
    <property type="molecule type" value="Genomic_DNA"/>
</dbReference>
<comment type="caution">
    <text evidence="8">The sequence shown here is derived from an EMBL/GenBank/DDBJ whole genome shotgun (WGS) entry which is preliminary data.</text>
</comment>
<dbReference type="NCBIfam" id="TIGR02937">
    <property type="entry name" value="sigma70-ECF"/>
    <property type="match status" value="1"/>
</dbReference>
<evidence type="ECO:0000313" key="8">
    <source>
        <dbReference type="EMBL" id="PQO28579.1"/>
    </source>
</evidence>
<keyword evidence="2" id="KW-0805">Transcription regulation</keyword>